<dbReference type="OrthoDB" id="7838481at2"/>
<protein>
    <submittedName>
        <fullName evidence="2">Uncharacterized protein</fullName>
    </submittedName>
</protein>
<dbReference type="EMBL" id="RDRB01000010">
    <property type="protein sequence ID" value="ROT97992.1"/>
    <property type="molecule type" value="Genomic_DNA"/>
</dbReference>
<proteinExistence type="predicted"/>
<reference evidence="2 3" key="1">
    <citation type="submission" date="2018-10" db="EMBL/GenBank/DDBJ databases">
        <title>Histidinibacterium lentulum gen. nov., sp. nov., a marine bacterium from the culture broth of Picochlorum sp. 122.</title>
        <authorList>
            <person name="Wang G."/>
        </authorList>
    </citation>
    <scope>NUCLEOTIDE SEQUENCE [LARGE SCALE GENOMIC DNA]</scope>
    <source>
        <strain evidence="2 3">B17</strain>
    </source>
</reference>
<dbReference type="SUPFAM" id="SSF56112">
    <property type="entry name" value="Protein kinase-like (PK-like)"/>
    <property type="match status" value="1"/>
</dbReference>
<feature type="compositionally biased region" description="Basic and acidic residues" evidence="1">
    <location>
        <begin position="373"/>
        <end position="385"/>
    </location>
</feature>
<dbReference type="RefSeq" id="WP_123643530.1">
    <property type="nucleotide sequence ID" value="NZ_ML119090.1"/>
</dbReference>
<evidence type="ECO:0000256" key="1">
    <source>
        <dbReference type="SAM" id="MobiDB-lite"/>
    </source>
</evidence>
<sequence length="385" mass="41838">MRGLCVVALGDPDAALAGEVTAALAARGFEVFGTCSLDRLPDPPFPTGQALVAFNPLLESETTPAAAFASPELARAAHLVSTLPATPRLRITRSEAEAERIARSLLGPEGMAELDAALAAARAGMATDRTVLADLSRFKYRAKVERVAHGGGTAILKTFRPAARDALAREAHFVEHMARLSAVPPRLLARDDRSLLFEDIPDALRRPRILGLRLPLPLPLAHVRTLAEFVRLCCAEGFDAIDLTPRDNVLIDARTGRLRAIDFEFAARREGPVPPERSYVLSGVPRDAPVALPLLNAMDEDPYPSKWRPYTGLPKASFLGDPPWLQRLKRATLHPFWLIGFAAGAALRRRRHGRDRAASLARVAWRPAAGSDAPREAGAERREQS</sequence>
<dbReference type="AlphaFoldDB" id="A0A3N2QRZ2"/>
<organism evidence="2 3">
    <name type="scientific">Histidinibacterium lentulum</name>
    <dbReference type="NCBI Taxonomy" id="2480588"/>
    <lineage>
        <taxon>Bacteria</taxon>
        <taxon>Pseudomonadati</taxon>
        <taxon>Pseudomonadota</taxon>
        <taxon>Alphaproteobacteria</taxon>
        <taxon>Rhodobacterales</taxon>
        <taxon>Paracoccaceae</taxon>
        <taxon>Histidinibacterium</taxon>
    </lineage>
</organism>
<comment type="caution">
    <text evidence="2">The sequence shown here is derived from an EMBL/GenBank/DDBJ whole genome shotgun (WGS) entry which is preliminary data.</text>
</comment>
<gene>
    <name evidence="2" type="ORF">EAT49_17100</name>
</gene>
<dbReference type="InterPro" id="IPR011009">
    <property type="entry name" value="Kinase-like_dom_sf"/>
</dbReference>
<accession>A0A3N2QRZ2</accession>
<evidence type="ECO:0000313" key="2">
    <source>
        <dbReference type="EMBL" id="ROT97992.1"/>
    </source>
</evidence>
<name>A0A3N2QRZ2_9RHOB</name>
<keyword evidence="3" id="KW-1185">Reference proteome</keyword>
<feature type="region of interest" description="Disordered" evidence="1">
    <location>
        <begin position="366"/>
        <end position="385"/>
    </location>
</feature>
<evidence type="ECO:0000313" key="3">
    <source>
        <dbReference type="Proteomes" id="UP000268016"/>
    </source>
</evidence>
<dbReference type="Proteomes" id="UP000268016">
    <property type="component" value="Unassembled WGS sequence"/>
</dbReference>